<feature type="region of interest" description="Disordered" evidence="3">
    <location>
        <begin position="14"/>
        <end position="40"/>
    </location>
</feature>
<proteinExistence type="inferred from homology"/>
<feature type="domain" description="Sulfotransferase" evidence="4">
    <location>
        <begin position="149"/>
        <end position="399"/>
    </location>
</feature>
<name>A0A922HN81_DERFA</name>
<keyword evidence="6" id="KW-1185">Reference proteome</keyword>
<feature type="compositionally biased region" description="Low complexity" evidence="3">
    <location>
        <begin position="18"/>
        <end position="40"/>
    </location>
</feature>
<evidence type="ECO:0000313" key="6">
    <source>
        <dbReference type="Proteomes" id="UP000790347"/>
    </source>
</evidence>
<comment type="caution">
    <text evidence="5">The sequence shown here is derived from an EMBL/GenBank/DDBJ whole genome shotgun (WGS) entry which is preliminary data.</text>
</comment>
<evidence type="ECO:0000313" key="5">
    <source>
        <dbReference type="EMBL" id="KAH9497871.1"/>
    </source>
</evidence>
<organism evidence="5 6">
    <name type="scientific">Dermatophagoides farinae</name>
    <name type="common">American house dust mite</name>
    <dbReference type="NCBI Taxonomy" id="6954"/>
    <lineage>
        <taxon>Eukaryota</taxon>
        <taxon>Metazoa</taxon>
        <taxon>Ecdysozoa</taxon>
        <taxon>Arthropoda</taxon>
        <taxon>Chelicerata</taxon>
        <taxon>Arachnida</taxon>
        <taxon>Acari</taxon>
        <taxon>Acariformes</taxon>
        <taxon>Sarcoptiformes</taxon>
        <taxon>Astigmata</taxon>
        <taxon>Psoroptidia</taxon>
        <taxon>Analgoidea</taxon>
        <taxon>Pyroglyphidae</taxon>
        <taxon>Dermatophagoidinae</taxon>
        <taxon>Dermatophagoides</taxon>
    </lineage>
</organism>
<dbReference type="SUPFAM" id="SSF52540">
    <property type="entry name" value="P-loop containing nucleoside triphosphate hydrolases"/>
    <property type="match status" value="1"/>
</dbReference>
<comment type="similarity">
    <text evidence="1">Belongs to the sulfotransferase 1 family.</text>
</comment>
<dbReference type="PANTHER" id="PTHR11783">
    <property type="entry name" value="SULFOTRANSFERASE SULT"/>
    <property type="match status" value="1"/>
</dbReference>
<protein>
    <submittedName>
        <fullName evidence="5">Sulfotransferase cytosolic 1B member 1-like</fullName>
    </submittedName>
</protein>
<keyword evidence="2" id="KW-0808">Transferase</keyword>
<evidence type="ECO:0000256" key="2">
    <source>
        <dbReference type="ARBA" id="ARBA00022679"/>
    </source>
</evidence>
<dbReference type="FunFam" id="3.40.50.300:FF:000433">
    <property type="entry name" value="Estrogen sulfotransferase"/>
    <property type="match status" value="1"/>
</dbReference>
<dbReference type="Proteomes" id="UP000790347">
    <property type="component" value="Unassembled WGS sequence"/>
</dbReference>
<dbReference type="InterPro" id="IPR027417">
    <property type="entry name" value="P-loop_NTPase"/>
</dbReference>
<dbReference type="Pfam" id="PF00685">
    <property type="entry name" value="Sulfotransfer_1"/>
    <property type="match status" value="1"/>
</dbReference>
<reference evidence="5" key="1">
    <citation type="submission" date="2013-05" db="EMBL/GenBank/DDBJ databases">
        <authorList>
            <person name="Yim A.K.Y."/>
            <person name="Chan T.F."/>
            <person name="Ji K.M."/>
            <person name="Liu X.Y."/>
            <person name="Zhou J.W."/>
            <person name="Li R.Q."/>
            <person name="Yang K.Y."/>
            <person name="Li J."/>
            <person name="Li M."/>
            <person name="Law P.T.W."/>
            <person name="Wu Y.L."/>
            <person name="Cai Z.L."/>
            <person name="Qin H."/>
            <person name="Bao Y."/>
            <person name="Leung R.K.K."/>
            <person name="Ng P.K.S."/>
            <person name="Zou J."/>
            <person name="Zhong X.J."/>
            <person name="Ran P.X."/>
            <person name="Zhong N.S."/>
            <person name="Liu Z.G."/>
            <person name="Tsui S.K.W."/>
        </authorList>
    </citation>
    <scope>NUCLEOTIDE SEQUENCE</scope>
    <source>
        <strain evidence="5">Derf</strain>
        <tissue evidence="5">Whole organism</tissue>
    </source>
</reference>
<sequence>MIAIDHDRNRFTIDDGNSSITSTSTTATTKSSSSASSTSTSTSTITTAAVVTETKTPSFFIIMPSKFITLKLLYRSPISALLTKDDNSNNNGCEIRKAKNDSNLKKDEFLAKYVLSIPKAIRMNGLLLQGYLVYPKVLRRIENFEIRTDDVWLCTYPKSGTTWTEEILSLIFADGDIDAVSKKIIAERVPHLEVGKPFGHLKWLRSIRSPRLLATHLNVENIPGQLRQGKAKIIYVVRNPKDNAVSYYHHHRMSTFLGNYSGTWDDFVELFARGDLVYGSWIDHVRGFWELKQQDPDSVLFVSYEELKVDLKKMIGIICDFVGHRLTDEQIDRITLHCSFEKMRNNKMVNREDLPVADLFDMSKTKFMRKGIIGDWRNHFTAEQSQRFDEIFEPELKRIGLPICYDHHNAEEIMEKCGRIIRTNE</sequence>
<dbReference type="AlphaFoldDB" id="A0A922HN81"/>
<reference evidence="5" key="2">
    <citation type="journal article" date="2022" name="Res Sq">
        <title>Comparative Genomics Reveals Insights into the Divergent Evolution of Astigmatic Mites and Household Pest Adaptations.</title>
        <authorList>
            <person name="Xiong Q."/>
            <person name="Wan A.T.-Y."/>
            <person name="Liu X.-Y."/>
            <person name="Fung C.S.-H."/>
            <person name="Xiao X."/>
            <person name="Malainual N."/>
            <person name="Hou J."/>
            <person name="Wang L."/>
            <person name="Wang M."/>
            <person name="Yang K."/>
            <person name="Cui Y."/>
            <person name="Leung E."/>
            <person name="Nong W."/>
            <person name="Shin S.-K."/>
            <person name="Au S."/>
            <person name="Jeong K.Y."/>
            <person name="Chew F.T."/>
            <person name="Hui J."/>
            <person name="Leung T.F."/>
            <person name="Tungtrongchitr A."/>
            <person name="Zhong N."/>
            <person name="Liu Z."/>
            <person name="Tsui S."/>
        </authorList>
    </citation>
    <scope>NUCLEOTIDE SEQUENCE</scope>
    <source>
        <strain evidence="5">Derf</strain>
        <tissue evidence="5">Whole organism</tissue>
    </source>
</reference>
<evidence type="ECO:0000256" key="1">
    <source>
        <dbReference type="ARBA" id="ARBA00005771"/>
    </source>
</evidence>
<dbReference type="EMBL" id="ASGP02000007">
    <property type="protein sequence ID" value="KAH9497871.1"/>
    <property type="molecule type" value="Genomic_DNA"/>
</dbReference>
<dbReference type="InterPro" id="IPR000863">
    <property type="entry name" value="Sulfotransferase_dom"/>
</dbReference>
<dbReference type="Gene3D" id="3.40.50.300">
    <property type="entry name" value="P-loop containing nucleotide triphosphate hydrolases"/>
    <property type="match status" value="1"/>
</dbReference>
<accession>A0A922HN81</accession>
<evidence type="ECO:0000259" key="4">
    <source>
        <dbReference type="Pfam" id="PF00685"/>
    </source>
</evidence>
<gene>
    <name evidence="5" type="primary">SULT1B1_2</name>
    <name evidence="5" type="ORF">DERF_013820</name>
</gene>
<dbReference type="GO" id="GO:0008146">
    <property type="term" value="F:sulfotransferase activity"/>
    <property type="evidence" value="ECO:0007669"/>
    <property type="project" value="InterPro"/>
</dbReference>
<evidence type="ECO:0000256" key="3">
    <source>
        <dbReference type="SAM" id="MobiDB-lite"/>
    </source>
</evidence>